<sequence length="119" mass="12636">MSLQISECPQVNPRATKDGFPLLSGVSNGRLPDASELTLVMFRLESLANSVSEEDQQVMKKSRGEGGEVMDVGIGEINGSIQGQSVAAGNEGMNCDKNGVTVMSEDVQYKSSFCDMLTG</sequence>
<comment type="caution">
    <text evidence="2">The sequence shown here is derived from an EMBL/GenBank/DDBJ whole genome shotgun (WGS) entry which is preliminary data.</text>
</comment>
<evidence type="ECO:0000313" key="2">
    <source>
        <dbReference type="EMBL" id="KAK9018150.1"/>
    </source>
</evidence>
<feature type="region of interest" description="Disordered" evidence="1">
    <location>
        <begin position="1"/>
        <end position="21"/>
    </location>
</feature>
<evidence type="ECO:0000256" key="1">
    <source>
        <dbReference type="SAM" id="MobiDB-lite"/>
    </source>
</evidence>
<gene>
    <name evidence="2" type="ORF">V6N11_001131</name>
</gene>
<dbReference type="Proteomes" id="UP001396334">
    <property type="component" value="Unassembled WGS sequence"/>
</dbReference>
<keyword evidence="3" id="KW-1185">Reference proteome</keyword>
<proteinExistence type="predicted"/>
<protein>
    <submittedName>
        <fullName evidence="2">Uncharacterized protein</fullName>
    </submittedName>
</protein>
<organism evidence="2 3">
    <name type="scientific">Hibiscus sabdariffa</name>
    <name type="common">roselle</name>
    <dbReference type="NCBI Taxonomy" id="183260"/>
    <lineage>
        <taxon>Eukaryota</taxon>
        <taxon>Viridiplantae</taxon>
        <taxon>Streptophyta</taxon>
        <taxon>Embryophyta</taxon>
        <taxon>Tracheophyta</taxon>
        <taxon>Spermatophyta</taxon>
        <taxon>Magnoliopsida</taxon>
        <taxon>eudicotyledons</taxon>
        <taxon>Gunneridae</taxon>
        <taxon>Pentapetalae</taxon>
        <taxon>rosids</taxon>
        <taxon>malvids</taxon>
        <taxon>Malvales</taxon>
        <taxon>Malvaceae</taxon>
        <taxon>Malvoideae</taxon>
        <taxon>Hibiscus</taxon>
    </lineage>
</organism>
<reference evidence="2 3" key="1">
    <citation type="journal article" date="2024" name="G3 (Bethesda)">
        <title>Genome assembly of Hibiscus sabdariffa L. provides insights into metabolisms of medicinal natural products.</title>
        <authorList>
            <person name="Kim T."/>
        </authorList>
    </citation>
    <scope>NUCLEOTIDE SEQUENCE [LARGE SCALE GENOMIC DNA]</scope>
    <source>
        <strain evidence="2">TK-2024</strain>
        <tissue evidence="2">Old leaves</tissue>
    </source>
</reference>
<evidence type="ECO:0000313" key="3">
    <source>
        <dbReference type="Proteomes" id="UP001396334"/>
    </source>
</evidence>
<name>A0ABR2RYU1_9ROSI</name>
<dbReference type="EMBL" id="JBBPBN010000019">
    <property type="protein sequence ID" value="KAK9018150.1"/>
    <property type="molecule type" value="Genomic_DNA"/>
</dbReference>
<accession>A0ABR2RYU1</accession>